<accession>R9KXE5</accession>
<evidence type="ECO:0000256" key="1">
    <source>
        <dbReference type="ARBA" id="ARBA00022612"/>
    </source>
</evidence>
<dbReference type="STRING" id="1235794.C811_01380"/>
<protein>
    <submittedName>
        <fullName evidence="3">Phage tail tape measure protein, TP901 family, core region</fullName>
    </submittedName>
</protein>
<dbReference type="HOGENOM" id="CLU_002005_0_0_11"/>
<proteinExistence type="predicted"/>
<dbReference type="PANTHER" id="PTHR37813">
    <property type="entry name" value="FELS-2 PROPHAGE PROTEIN"/>
    <property type="match status" value="1"/>
</dbReference>
<keyword evidence="1" id="KW-1188">Viral release from host cell</keyword>
<dbReference type="Gene3D" id="1.25.10.10">
    <property type="entry name" value="Leucine-rich Repeat Variant"/>
    <property type="match status" value="1"/>
</dbReference>
<gene>
    <name evidence="3" type="ORF">C811_01380</name>
</gene>
<evidence type="ECO:0000313" key="4">
    <source>
        <dbReference type="Proteomes" id="UP000014204"/>
    </source>
</evidence>
<dbReference type="OrthoDB" id="3178078at2"/>
<dbReference type="RefSeq" id="WP_016309583.1">
    <property type="nucleotide sequence ID" value="NZ_KE159646.1"/>
</dbReference>
<feature type="domain" description="Phage tail tape measure protein" evidence="2">
    <location>
        <begin position="115"/>
        <end position="310"/>
    </location>
</feature>
<dbReference type="GeneID" id="82191873"/>
<name>R9KXE5_9ACTN</name>
<dbReference type="InterPro" id="IPR011989">
    <property type="entry name" value="ARM-like"/>
</dbReference>
<dbReference type="InterPro" id="IPR010090">
    <property type="entry name" value="Phage_tape_meas"/>
</dbReference>
<dbReference type="AlphaFoldDB" id="R9KXE5"/>
<comment type="caution">
    <text evidence="3">The sequence shown here is derived from an EMBL/GenBank/DDBJ whole genome shotgun (WGS) entry which is preliminary data.</text>
</comment>
<evidence type="ECO:0000313" key="3">
    <source>
        <dbReference type="EMBL" id="EOS50963.1"/>
    </source>
</evidence>
<dbReference type="eggNOG" id="COG5283">
    <property type="taxonomic scope" value="Bacteria"/>
</dbReference>
<dbReference type="Proteomes" id="UP000014204">
    <property type="component" value="Unassembled WGS sequence"/>
</dbReference>
<dbReference type="eggNOG" id="COG5412">
    <property type="taxonomic scope" value="Bacteria"/>
</dbReference>
<organism evidence="3 4">
    <name type="scientific">Adlercreutzia caecimuris B7</name>
    <dbReference type="NCBI Taxonomy" id="1235794"/>
    <lineage>
        <taxon>Bacteria</taxon>
        <taxon>Bacillati</taxon>
        <taxon>Actinomycetota</taxon>
        <taxon>Coriobacteriia</taxon>
        <taxon>Eggerthellales</taxon>
        <taxon>Eggerthellaceae</taxon>
        <taxon>Adlercreutzia</taxon>
    </lineage>
</organism>
<dbReference type="Pfam" id="PF10145">
    <property type="entry name" value="PhageMin_Tail"/>
    <property type="match status" value="1"/>
</dbReference>
<dbReference type="PATRIC" id="fig|1235794.3.peg.1365"/>
<reference evidence="3 4" key="1">
    <citation type="submission" date="2013-04" db="EMBL/GenBank/DDBJ databases">
        <title>The Genome Sequence of Enterorhabdus caecimuris B7.</title>
        <authorList>
            <consortium name="The Broad Institute Genomics Platform"/>
            <consortium name="The Broad Institute Genome Sequencing Center for Infectious Disease"/>
            <person name="Earl A."/>
            <person name="Xavier R."/>
            <person name="Elson C."/>
            <person name="Duck W."/>
            <person name="Walker B."/>
            <person name="Young S."/>
            <person name="Zeng Q."/>
            <person name="Gargeya S."/>
            <person name="Fitzgerald M."/>
            <person name="Haas B."/>
            <person name="Abouelleil A."/>
            <person name="Allen A.W."/>
            <person name="Alvarado L."/>
            <person name="Arachchi H.M."/>
            <person name="Berlin A.M."/>
            <person name="Chapman S.B."/>
            <person name="Gainer-Dewar J."/>
            <person name="Goldberg J."/>
            <person name="Griggs A."/>
            <person name="Gujja S."/>
            <person name="Hansen M."/>
            <person name="Howarth C."/>
            <person name="Imamovic A."/>
            <person name="Ireland A."/>
            <person name="Larimer J."/>
            <person name="McCowan C."/>
            <person name="Murphy C."/>
            <person name="Pearson M."/>
            <person name="Poon T.W."/>
            <person name="Priest M."/>
            <person name="Roberts A."/>
            <person name="Saif S."/>
            <person name="Shea T."/>
            <person name="Sisk P."/>
            <person name="Sykes S."/>
            <person name="Wortman J."/>
            <person name="Nusbaum C."/>
            <person name="Birren B."/>
        </authorList>
    </citation>
    <scope>NUCLEOTIDE SEQUENCE [LARGE SCALE GENOMIC DNA]</scope>
    <source>
        <strain evidence="3 4">B7</strain>
    </source>
</reference>
<dbReference type="InterPro" id="IPR016024">
    <property type="entry name" value="ARM-type_fold"/>
</dbReference>
<sequence>MADEIKIRVNIDDREAVAGAKRIKASLDDIKRADAAIDGEGTEHLGDAARDADGGYSTLKATMANLASQGIALAVGKAKDLAASVVEIGSGFESSMSNVSALSGATGEALDALEAKARELGATTTFSAGEAADALSYMALAGWDTQQMLDGVGGVLTLAQAGQMDLAASSDLVTDYLSAFNMKASETGRMVDVLAYAQANANTTVDGLGQAFKNCAANCNAAGLDVETTTAALAMLANQGLKGSEGGTALTAVMRDMTAKMKDGAIAIGDANVKVMDAQGNYRDFAAILADVERATDGMGDAEKAAALQSTFTADSIKGLNLLLNAGADEMAGFRDELYASGGAAEALADTMTDNLQGDLAAMNSALEETALKIYDGLQEPLRSAVQFVTGSVVPAIEWMLGHLPQVGVAAGAIAAAVAAMNFSKIATFLTVLPKLLAALSANPVVLVIAAVAGLAEACMWAYDNVQPFREAVDALGSALADSFGPMVDEAASMLSGVFADASRQAGDVIEDVVVPAIEDFAGFLTGTVVPAVGEFAAWVRDEAAPAVRDLAQWVGDKAQPVLEGIAGYITGTVVPALGALASWIAEEVVPRVRELCSWLADNALPVLSEFAQGVGEFLAGSLGALAELLVGTVFPALQEFFAWFGENVMPKLEPVVELIGGRLMVALGALLGLVGGLTGALGGLGQMFEGVCQMVGGFIDAVAGILSGDGDRVREGMGQLFGGLGAVVQGAIATPLGLVTGFVATVADLLGFHDAANAARGAFELIKGFISDPIGHVQQFVSDAARKIGGFLEFSGVASKVRSVFDAAKKAIETPLNAAKSAVKGIIDAIKGFFSFSISWPHIPLPHFGISPSGWQIGDLLKGSIPSLKIDWYAKGGVFDGPSVIGVGEAGREAVVPLQGEHMRPFAREVADNMPGGGGTHITIGTVVMDASKFASAADYEEFFDMFMRYLKQAKEGA</sequence>
<dbReference type="PANTHER" id="PTHR37813:SF1">
    <property type="entry name" value="FELS-2 PROPHAGE PROTEIN"/>
    <property type="match status" value="1"/>
</dbReference>
<dbReference type="NCBIfam" id="TIGR01760">
    <property type="entry name" value="tape_meas_TP901"/>
    <property type="match status" value="1"/>
</dbReference>
<dbReference type="SUPFAM" id="SSF48371">
    <property type="entry name" value="ARM repeat"/>
    <property type="match status" value="1"/>
</dbReference>
<dbReference type="EMBL" id="ASSY01000008">
    <property type="protein sequence ID" value="EOS50963.1"/>
    <property type="molecule type" value="Genomic_DNA"/>
</dbReference>
<evidence type="ECO:0000259" key="2">
    <source>
        <dbReference type="Pfam" id="PF10145"/>
    </source>
</evidence>
<keyword evidence="4" id="KW-1185">Reference proteome</keyword>